<evidence type="ECO:0000313" key="9">
    <source>
        <dbReference type="Ensembl" id="ENSXETP00000112277"/>
    </source>
</evidence>
<feature type="transmembrane region" description="Helical" evidence="6">
    <location>
        <begin position="388"/>
        <end position="410"/>
    </location>
</feature>
<comment type="subcellular location">
    <subcellularLocation>
        <location evidence="1">Membrane</location>
        <topology evidence="1">Multi-pass membrane protein</topology>
    </subcellularLocation>
</comment>
<dbReference type="InterPro" id="IPR058842">
    <property type="entry name" value="DCST1_C"/>
</dbReference>
<reference evidence="9" key="2">
    <citation type="submission" date="2021-03" db="UniProtKB">
        <authorList>
            <consortium name="Ensembl"/>
        </authorList>
    </citation>
    <scope>IDENTIFICATION</scope>
</reference>
<dbReference type="Ensembl" id="ENSXETT00000106114">
    <property type="protein sequence ID" value="ENSXETP00000112277"/>
    <property type="gene ID" value="ENSXETG00000042656"/>
</dbReference>
<keyword evidence="2 6" id="KW-0812">Transmembrane</keyword>
<accession>A0A803JW52</accession>
<dbReference type="GO" id="GO:0016020">
    <property type="term" value="C:membrane"/>
    <property type="evidence" value="ECO:0007669"/>
    <property type="project" value="UniProtKB-SubCell"/>
</dbReference>
<feature type="domain" description="Dendritic cell-specific transmembrane protein-like" evidence="7">
    <location>
        <begin position="304"/>
        <end position="492"/>
    </location>
</feature>
<sequence length="689" mass="79401">MDLESNNKFNIVGRKKNTQKNMNYRRRKDSIFKEALRSFFSFVLGMVFATAFAFFTLFVKTYSLDICIISSVFIGFFLSLGMAFFEQVRLTVFLTLPQIFGGALDRIKSIADNFKTVSDNSEGFFTTLKEGVKKIGRGIRTAWSYLYNMGTVCNEELGNPSKKCYQKFDEAKQTCVDNTGFLGFLCGIIDTFRPLCALAGVPCIGPDFVQKHISKLKDKAVESVLDKFKEHFLFNITVIHDFDINGSATDVINVAEQIMKEIHASIEPFFEIIGLAQYFILFFCLYTFIRAAIYRRKYLLTDNHDNCYITKNFIVLNELRVKKGVPSLLPLNKKEQSLYISPQSLRMTAVEKNMLSFMRILPYMIFSIFIIVVDFGAYFLLGKAHQQLSANITVTAPLIFNVTVTGSNFFSDFFRQIISSFEDLVKGQVQIVTAKCLITPSKPDYKGYIIIGLLYGLAFLATMVGVYLTRLRRSLCAYYYPYRELERVCFLYNTIICERPERNPYHIKHIVTSNEDQQPSSFFYKLAKRNSLFYRLVRLMGKEEQFCLECAKIRTEKNSQEFLNCITMNCRGLYCGDCCIKLENACKICLTPLTYSDSTDEEIDSSDEEQVQLWLEERGSNKRFRKVQEKNAEEDEDSDTSSELSEDDYDYQEQSPSSDSSDEETLDETFAKLAKMKKNNISPKMFQRR</sequence>
<evidence type="ECO:0000259" key="8">
    <source>
        <dbReference type="Pfam" id="PF26037"/>
    </source>
</evidence>
<evidence type="ECO:0008006" key="10">
    <source>
        <dbReference type="Google" id="ProtNLM"/>
    </source>
</evidence>
<feature type="transmembrane region" description="Helical" evidence="6">
    <location>
        <begin position="269"/>
        <end position="289"/>
    </location>
</feature>
<proteinExistence type="predicted"/>
<protein>
    <recommendedName>
        <fullName evidence="10">DC-STAMP domain containing 2</fullName>
    </recommendedName>
</protein>
<evidence type="ECO:0000256" key="2">
    <source>
        <dbReference type="ARBA" id="ARBA00022692"/>
    </source>
</evidence>
<feature type="transmembrane region" description="Helical" evidence="6">
    <location>
        <begin position="62"/>
        <end position="85"/>
    </location>
</feature>
<evidence type="ECO:0000259" key="7">
    <source>
        <dbReference type="Pfam" id="PF07782"/>
    </source>
</evidence>
<evidence type="ECO:0000256" key="1">
    <source>
        <dbReference type="ARBA" id="ARBA00004141"/>
    </source>
</evidence>
<dbReference type="InterPro" id="IPR012858">
    <property type="entry name" value="DC_STAMP-like"/>
</dbReference>
<feature type="transmembrane region" description="Helical" evidence="6">
    <location>
        <begin position="360"/>
        <end position="381"/>
    </location>
</feature>
<keyword evidence="4 6" id="KW-0472">Membrane</keyword>
<dbReference type="InParanoid" id="A0A803JW52"/>
<feature type="transmembrane region" description="Helical" evidence="6">
    <location>
        <begin position="447"/>
        <end position="468"/>
    </location>
</feature>
<keyword evidence="3 6" id="KW-1133">Transmembrane helix</keyword>
<dbReference type="GeneTree" id="ENSGT00940000153269"/>
<evidence type="ECO:0000256" key="4">
    <source>
        <dbReference type="ARBA" id="ARBA00023136"/>
    </source>
</evidence>
<organism evidence="9">
    <name type="scientific">Xenopus tropicalis</name>
    <name type="common">Western clawed frog</name>
    <name type="synonym">Silurana tropicalis</name>
    <dbReference type="NCBI Taxonomy" id="8364"/>
    <lineage>
        <taxon>Eukaryota</taxon>
        <taxon>Metazoa</taxon>
        <taxon>Chordata</taxon>
        <taxon>Craniata</taxon>
        <taxon>Vertebrata</taxon>
        <taxon>Euteleostomi</taxon>
        <taxon>Amphibia</taxon>
        <taxon>Batrachia</taxon>
        <taxon>Anura</taxon>
        <taxon>Pipoidea</taxon>
        <taxon>Pipidae</taxon>
        <taxon>Xenopodinae</taxon>
        <taxon>Xenopus</taxon>
        <taxon>Silurana</taxon>
    </lineage>
</organism>
<evidence type="ECO:0000256" key="5">
    <source>
        <dbReference type="SAM" id="MobiDB-lite"/>
    </source>
</evidence>
<dbReference type="Pfam" id="PF26039">
    <property type="entry name" value="Dcst2"/>
    <property type="match status" value="1"/>
</dbReference>
<dbReference type="Pfam" id="PF26037">
    <property type="entry name" value="zf-RING_DCST1_C"/>
    <property type="match status" value="1"/>
</dbReference>
<dbReference type="FunCoup" id="A0A803JW52">
    <property type="interactions" value="2"/>
</dbReference>
<feature type="region of interest" description="Disordered" evidence="5">
    <location>
        <begin position="625"/>
        <end position="668"/>
    </location>
</feature>
<feature type="compositionally biased region" description="Acidic residues" evidence="5">
    <location>
        <begin position="632"/>
        <end position="651"/>
    </location>
</feature>
<dbReference type="PANTHER" id="PTHR21041">
    <property type="entry name" value="DENDRITIC CELL-SPECIFIC TRANSMEMBRANE PROTEIN"/>
    <property type="match status" value="1"/>
</dbReference>
<dbReference type="Pfam" id="PF07782">
    <property type="entry name" value="DC_STAMP"/>
    <property type="match status" value="1"/>
</dbReference>
<dbReference type="PANTHER" id="PTHR21041:SF20">
    <property type="entry name" value="DC-STAMP DOMAIN-CONTAINING PROTEIN 2"/>
    <property type="match status" value="1"/>
</dbReference>
<dbReference type="InterPro" id="IPR051856">
    <property type="entry name" value="CSR-E3_Ligase_Protein"/>
</dbReference>
<reference evidence="9" key="1">
    <citation type="journal article" date="2010" name="Science">
        <title>The genome of the Western clawed frog Xenopus tropicalis.</title>
        <authorList>
            <person name="Hellsten U."/>
            <person name="Harland R.M."/>
            <person name="Gilchrist M.J."/>
            <person name="Hendrix D."/>
            <person name="Jurka J."/>
            <person name="Kapitonov V."/>
            <person name="Ovcharenko I."/>
            <person name="Putnam N.H."/>
            <person name="Shu S."/>
            <person name="Taher L."/>
            <person name="Blitz I.L."/>
            <person name="Blumberg B."/>
            <person name="Dichmann D.S."/>
            <person name="Dubchak I."/>
            <person name="Amaya E."/>
            <person name="Detter J.C."/>
            <person name="Fletcher R."/>
            <person name="Gerhard D.S."/>
            <person name="Goodstein D."/>
            <person name="Graves T."/>
            <person name="Grigoriev I.V."/>
            <person name="Grimwood J."/>
            <person name="Kawashima T."/>
            <person name="Lindquist E."/>
            <person name="Lucas S.M."/>
            <person name="Mead P.E."/>
            <person name="Mitros T."/>
            <person name="Ogino H."/>
            <person name="Ohta Y."/>
            <person name="Poliakov A.V."/>
            <person name="Pollet N."/>
            <person name="Robert J."/>
            <person name="Salamov A."/>
            <person name="Sater A.K."/>
            <person name="Schmutz J."/>
            <person name="Terry A."/>
            <person name="Vize P.D."/>
            <person name="Warren W.C."/>
            <person name="Wells D."/>
            <person name="Wills A."/>
            <person name="Wilson R.K."/>
            <person name="Zimmerman L.B."/>
            <person name="Zorn A.M."/>
            <person name="Grainger R."/>
            <person name="Grammer T."/>
            <person name="Khokha M.K."/>
            <person name="Richardson P.M."/>
            <person name="Rokhsar D.S."/>
        </authorList>
    </citation>
    <scope>NUCLEOTIDE SEQUENCE [LARGE SCALE GENOMIC DNA]</scope>
    <source>
        <strain evidence="9">Nigerian</strain>
    </source>
</reference>
<feature type="transmembrane region" description="Helical" evidence="6">
    <location>
        <begin position="35"/>
        <end position="56"/>
    </location>
</feature>
<evidence type="ECO:0000256" key="3">
    <source>
        <dbReference type="ARBA" id="ARBA00022989"/>
    </source>
</evidence>
<name>A0A803JW52_XENTR</name>
<feature type="domain" description="E3 ubiquitin-protein ligase DCST1-like C-terminal" evidence="8">
    <location>
        <begin position="546"/>
        <end position="592"/>
    </location>
</feature>
<dbReference type="AlphaFoldDB" id="A0A803JW52"/>
<evidence type="ECO:0000256" key="6">
    <source>
        <dbReference type="SAM" id="Phobius"/>
    </source>
</evidence>